<protein>
    <submittedName>
        <fullName evidence="2">Uncharacterized protein</fullName>
    </submittedName>
</protein>
<evidence type="ECO:0000313" key="3">
    <source>
        <dbReference type="Proteomes" id="UP001291623"/>
    </source>
</evidence>
<feature type="region of interest" description="Disordered" evidence="1">
    <location>
        <begin position="1"/>
        <end position="29"/>
    </location>
</feature>
<reference evidence="2" key="1">
    <citation type="submission" date="2023-12" db="EMBL/GenBank/DDBJ databases">
        <title>Genome assembly of Anisodus tanguticus.</title>
        <authorList>
            <person name="Wang Y.-J."/>
        </authorList>
    </citation>
    <scope>NUCLEOTIDE SEQUENCE</scope>
    <source>
        <strain evidence="2">KB-2021</strain>
        <tissue evidence="2">Leaf</tissue>
    </source>
</reference>
<organism evidence="2 3">
    <name type="scientific">Anisodus tanguticus</name>
    <dbReference type="NCBI Taxonomy" id="243964"/>
    <lineage>
        <taxon>Eukaryota</taxon>
        <taxon>Viridiplantae</taxon>
        <taxon>Streptophyta</taxon>
        <taxon>Embryophyta</taxon>
        <taxon>Tracheophyta</taxon>
        <taxon>Spermatophyta</taxon>
        <taxon>Magnoliopsida</taxon>
        <taxon>eudicotyledons</taxon>
        <taxon>Gunneridae</taxon>
        <taxon>Pentapetalae</taxon>
        <taxon>asterids</taxon>
        <taxon>lamiids</taxon>
        <taxon>Solanales</taxon>
        <taxon>Solanaceae</taxon>
        <taxon>Solanoideae</taxon>
        <taxon>Hyoscyameae</taxon>
        <taxon>Anisodus</taxon>
    </lineage>
</organism>
<evidence type="ECO:0000313" key="2">
    <source>
        <dbReference type="EMBL" id="KAK4343753.1"/>
    </source>
</evidence>
<evidence type="ECO:0000256" key="1">
    <source>
        <dbReference type="SAM" id="MobiDB-lite"/>
    </source>
</evidence>
<feature type="compositionally biased region" description="Basic residues" evidence="1">
    <location>
        <begin position="1"/>
        <end position="16"/>
    </location>
</feature>
<accession>A0AAE1R276</accession>
<gene>
    <name evidence="2" type="ORF">RND71_036847</name>
</gene>
<proteinExistence type="predicted"/>
<dbReference type="EMBL" id="JAVYJV010000020">
    <property type="protein sequence ID" value="KAK4343753.1"/>
    <property type="molecule type" value="Genomic_DNA"/>
</dbReference>
<comment type="caution">
    <text evidence="2">The sequence shown here is derived from an EMBL/GenBank/DDBJ whole genome shotgun (WGS) entry which is preliminary data.</text>
</comment>
<dbReference type="AlphaFoldDB" id="A0AAE1R276"/>
<sequence>MDTRPRPKKGKVNSRRKGMDTRPHRKKDKLTSCGVSVEDLSLEVSSSLFTEVFLDPERSSRARVFLIFSATLLPSFDALVEDLIPFEDEDPKLGFDAEDPWSACCPSMLSLLLVIGPKLSKVTPMMLSTSAENLELAALEEIDLELIFF</sequence>
<keyword evidence="3" id="KW-1185">Reference proteome</keyword>
<name>A0AAE1R276_9SOLA</name>
<dbReference type="Proteomes" id="UP001291623">
    <property type="component" value="Unassembled WGS sequence"/>
</dbReference>